<organism evidence="1 2">
    <name type="scientific">Castilleja foliolosa</name>
    <dbReference type="NCBI Taxonomy" id="1961234"/>
    <lineage>
        <taxon>Eukaryota</taxon>
        <taxon>Viridiplantae</taxon>
        <taxon>Streptophyta</taxon>
        <taxon>Embryophyta</taxon>
        <taxon>Tracheophyta</taxon>
        <taxon>Spermatophyta</taxon>
        <taxon>Magnoliopsida</taxon>
        <taxon>eudicotyledons</taxon>
        <taxon>Gunneridae</taxon>
        <taxon>Pentapetalae</taxon>
        <taxon>asterids</taxon>
        <taxon>lamiids</taxon>
        <taxon>Lamiales</taxon>
        <taxon>Orobanchaceae</taxon>
        <taxon>Pedicularideae</taxon>
        <taxon>Castillejinae</taxon>
        <taxon>Castilleja</taxon>
    </lineage>
</organism>
<dbReference type="InterPro" id="IPR055294">
    <property type="entry name" value="FBL60-like"/>
</dbReference>
<dbReference type="Gene3D" id="3.80.10.10">
    <property type="entry name" value="Ribonuclease Inhibitor"/>
    <property type="match status" value="1"/>
</dbReference>
<evidence type="ECO:0008006" key="3">
    <source>
        <dbReference type="Google" id="ProtNLM"/>
    </source>
</evidence>
<comment type="caution">
    <text evidence="1">The sequence shown here is derived from an EMBL/GenBank/DDBJ whole genome shotgun (WGS) entry which is preliminary data.</text>
</comment>
<protein>
    <recommendedName>
        <fullName evidence="3">F-box domain-containing protein</fullName>
    </recommendedName>
</protein>
<dbReference type="Proteomes" id="UP001632038">
    <property type="component" value="Unassembled WGS sequence"/>
</dbReference>
<proteinExistence type="predicted"/>
<dbReference type="PANTHER" id="PTHR31293">
    <property type="entry name" value="RNI-LIKE SUPERFAMILY PROTEIN"/>
    <property type="match status" value="1"/>
</dbReference>
<dbReference type="EMBL" id="JAVIJP010000007">
    <property type="protein sequence ID" value="KAL3650307.1"/>
    <property type="molecule type" value="Genomic_DNA"/>
</dbReference>
<keyword evidence="2" id="KW-1185">Reference proteome</keyword>
<sequence length="451" mass="51664">MKKRRQIEAINGEFRLPEPIVHRIQSFLTAREAARTTILSKSWRSAWLTRPNLDLDVDDVGGDKFSEFTKKTIQRYEQSNLKIESLRLCIGSEGSGVLANDLIMGALKIGATHLDVRNSHRRIVLSQEVFEAENLVELSLEEWRIDDLGFDRKVRCSKLESLNLRSVTINSEMISIIASCCPLIWKLSLCDLIPFGSDNVYYSFLGDLSTKFPLLKDLTLDGCCNTQEISCRSLERLNFVSACHMLSVKFDVPSIRKFRFETQNNEIPSLSFVSAPREWESDAFILDRYGSLSVSWFRRLNKFLTELSLSRISLTLEIVLSKSCEYEVGDIQCLPKPKVENLTIRRMTQLSGLDYFALFHGVFQICRPKLITVGCESSFGHVMRNDLVCKTLARGLDNKCMYDLHDLEEVNVHCYDKDDGAWQPMPLKSLLNPSVSPTPIRKIRFQLKWKP</sequence>
<dbReference type="SUPFAM" id="SSF81383">
    <property type="entry name" value="F-box domain"/>
    <property type="match status" value="1"/>
</dbReference>
<accession>A0ABD3E7Q5</accession>
<dbReference type="InterPro" id="IPR036047">
    <property type="entry name" value="F-box-like_dom_sf"/>
</dbReference>
<evidence type="ECO:0000313" key="2">
    <source>
        <dbReference type="Proteomes" id="UP001632038"/>
    </source>
</evidence>
<dbReference type="AlphaFoldDB" id="A0ABD3E7Q5"/>
<dbReference type="PANTHER" id="PTHR31293:SF12">
    <property type="entry name" value="RNI-LIKE SUPERFAMILY PROTEIN"/>
    <property type="match status" value="1"/>
</dbReference>
<name>A0ABD3E7Q5_9LAMI</name>
<dbReference type="InterPro" id="IPR032675">
    <property type="entry name" value="LRR_dom_sf"/>
</dbReference>
<evidence type="ECO:0000313" key="1">
    <source>
        <dbReference type="EMBL" id="KAL3650307.1"/>
    </source>
</evidence>
<dbReference type="SUPFAM" id="SSF52047">
    <property type="entry name" value="RNI-like"/>
    <property type="match status" value="1"/>
</dbReference>
<reference evidence="2" key="1">
    <citation type="journal article" date="2024" name="IScience">
        <title>Strigolactones Initiate the Formation of Haustorium-like Structures in Castilleja.</title>
        <authorList>
            <person name="Buerger M."/>
            <person name="Peterson D."/>
            <person name="Chory J."/>
        </authorList>
    </citation>
    <scope>NUCLEOTIDE SEQUENCE [LARGE SCALE GENOMIC DNA]</scope>
</reference>
<gene>
    <name evidence="1" type="ORF">CASFOL_006710</name>
</gene>